<dbReference type="OMA" id="YQIEHED"/>
<dbReference type="GeneID" id="100185509"/>
<name>F6WQ28_CIOIN</name>
<dbReference type="Proteomes" id="UP000008144">
    <property type="component" value="Chromosome 3"/>
</dbReference>
<dbReference type="Ensembl" id="ENSCINT00000011780.3">
    <property type="protein sequence ID" value="ENSCINP00000011780.3"/>
    <property type="gene ID" value="ENSCING00000005703.3"/>
</dbReference>
<keyword evidence="2" id="KW-1185">Reference proteome</keyword>
<evidence type="ECO:0000313" key="2">
    <source>
        <dbReference type="Proteomes" id="UP000008144"/>
    </source>
</evidence>
<reference evidence="1" key="2">
    <citation type="journal article" date="2008" name="Genome Biol.">
        <title>Improved genome assembly and evidence-based global gene model set for the chordate Ciona intestinalis: new insight into intron and operon populations.</title>
        <authorList>
            <person name="Satou Y."/>
            <person name="Mineta K."/>
            <person name="Ogasawara M."/>
            <person name="Sasakura Y."/>
            <person name="Shoguchi E."/>
            <person name="Ueno K."/>
            <person name="Yamada L."/>
            <person name="Matsumoto J."/>
            <person name="Wasserscheid J."/>
            <person name="Dewar K."/>
            <person name="Wiley G.B."/>
            <person name="Macmil S.L."/>
            <person name="Roe B.A."/>
            <person name="Zeller R.W."/>
            <person name="Hastings K.E."/>
            <person name="Lemaire P."/>
            <person name="Lindquist E."/>
            <person name="Endo T."/>
            <person name="Hotta K."/>
            <person name="Inaba K."/>
        </authorList>
    </citation>
    <scope>NUCLEOTIDE SEQUENCE [LARGE SCALE GENOMIC DNA]</scope>
    <source>
        <strain evidence="1">wild type</strain>
    </source>
</reference>
<dbReference type="PANTHER" id="PTHR31367:SF5">
    <property type="entry name" value="CYTOSOLIC 5'-NUCLEOTIDASE 1A"/>
    <property type="match status" value="1"/>
</dbReference>
<dbReference type="GO" id="GO:0008253">
    <property type="term" value="F:5'-nucleotidase activity"/>
    <property type="evidence" value="ECO:0000318"/>
    <property type="project" value="GO_Central"/>
</dbReference>
<gene>
    <name evidence="1" type="primary">LOC100185509</name>
</gene>
<dbReference type="AlphaFoldDB" id="F6WQ28"/>
<dbReference type="FunCoup" id="F6WQ28">
    <property type="interactions" value="13"/>
</dbReference>
<reference evidence="2" key="1">
    <citation type="journal article" date="2002" name="Science">
        <title>The draft genome of Ciona intestinalis: insights into chordate and vertebrate origins.</title>
        <authorList>
            <person name="Dehal P."/>
            <person name="Satou Y."/>
            <person name="Campbell R.K."/>
            <person name="Chapman J."/>
            <person name="Degnan B."/>
            <person name="De Tomaso A."/>
            <person name="Davidson B."/>
            <person name="Di Gregorio A."/>
            <person name="Gelpke M."/>
            <person name="Goodstein D.M."/>
            <person name="Harafuji N."/>
            <person name="Hastings K.E."/>
            <person name="Ho I."/>
            <person name="Hotta K."/>
            <person name="Huang W."/>
            <person name="Kawashima T."/>
            <person name="Lemaire P."/>
            <person name="Martinez D."/>
            <person name="Meinertzhagen I.A."/>
            <person name="Necula S."/>
            <person name="Nonaka M."/>
            <person name="Putnam N."/>
            <person name="Rash S."/>
            <person name="Saiga H."/>
            <person name="Satake M."/>
            <person name="Terry A."/>
            <person name="Yamada L."/>
            <person name="Wang H.G."/>
            <person name="Awazu S."/>
            <person name="Azumi K."/>
            <person name="Boore J."/>
            <person name="Branno M."/>
            <person name="Chin-Bow S."/>
            <person name="DeSantis R."/>
            <person name="Doyle S."/>
            <person name="Francino P."/>
            <person name="Keys D.N."/>
            <person name="Haga S."/>
            <person name="Hayashi H."/>
            <person name="Hino K."/>
            <person name="Imai K.S."/>
            <person name="Inaba K."/>
            <person name="Kano S."/>
            <person name="Kobayashi K."/>
            <person name="Kobayashi M."/>
            <person name="Lee B.I."/>
            <person name="Makabe K.W."/>
            <person name="Manohar C."/>
            <person name="Matassi G."/>
            <person name="Medina M."/>
            <person name="Mochizuki Y."/>
            <person name="Mount S."/>
            <person name="Morishita T."/>
            <person name="Miura S."/>
            <person name="Nakayama A."/>
            <person name="Nishizaka S."/>
            <person name="Nomoto H."/>
            <person name="Ohta F."/>
            <person name="Oishi K."/>
            <person name="Rigoutsos I."/>
            <person name="Sano M."/>
            <person name="Sasaki A."/>
            <person name="Sasakura Y."/>
            <person name="Shoguchi E."/>
            <person name="Shin-i T."/>
            <person name="Spagnuolo A."/>
            <person name="Stainier D."/>
            <person name="Suzuki M.M."/>
            <person name="Tassy O."/>
            <person name="Takatori N."/>
            <person name="Tokuoka M."/>
            <person name="Yagi K."/>
            <person name="Yoshizaki F."/>
            <person name="Wada S."/>
            <person name="Zhang C."/>
            <person name="Hyatt P.D."/>
            <person name="Larimer F."/>
            <person name="Detter C."/>
            <person name="Doggett N."/>
            <person name="Glavina T."/>
            <person name="Hawkins T."/>
            <person name="Richardson P."/>
            <person name="Lucas S."/>
            <person name="Kohara Y."/>
            <person name="Levine M."/>
            <person name="Satoh N."/>
            <person name="Rokhsar D.S."/>
        </authorList>
    </citation>
    <scope>NUCLEOTIDE SEQUENCE [LARGE SCALE GENOMIC DNA]</scope>
</reference>
<dbReference type="InParanoid" id="F6WQ28"/>
<sequence>MSKEDISDNEVDEELNEINNNLSNLNVPKIPAKYVRPVSPVATRRWKIPKPETAIIIALSSRALFDMTEERKIYSEQGLSSYLKHMISRENEPLKPGSAFPFVQALTCINLRLLELDPNEKHLFDVVLMSNNSAQIGVALINSINYHALTIERICLTAGKSVTGYLAAYGTDLYLSADSDNVVEALNEGIAAATVFSGDGAVQSSCEQLRIAFDGDAVLFSDESEIIAKEHGLTKFFENEAEKADQPLEIGPLQKFAMVLGDVKKKFTDRGIIENCPIRTYLVTARSAASSGLRALRTLRLWGLDIDEALFLAGAPKGPILEKIKPHLFFDDQKRNVDSGLEYGVKAAHVPYGIAQKHTGK</sequence>
<dbReference type="Pfam" id="PF06189">
    <property type="entry name" value="5-nucleotidase"/>
    <property type="match status" value="1"/>
</dbReference>
<dbReference type="EMBL" id="EAAA01001712">
    <property type="status" value="NOT_ANNOTATED_CDS"/>
    <property type="molecule type" value="Genomic_DNA"/>
</dbReference>
<dbReference type="STRING" id="7719.ENSCINP00000011780"/>
<dbReference type="OrthoDB" id="9994138at2759"/>
<dbReference type="KEGG" id="cin:100185509"/>
<accession>F6WQ28</accession>
<reference evidence="1" key="3">
    <citation type="submission" date="2025-08" db="UniProtKB">
        <authorList>
            <consortium name="Ensembl"/>
        </authorList>
    </citation>
    <scope>IDENTIFICATION</scope>
</reference>
<organism evidence="1 2">
    <name type="scientific">Ciona intestinalis</name>
    <name type="common">Transparent sea squirt</name>
    <name type="synonym">Ascidia intestinalis</name>
    <dbReference type="NCBI Taxonomy" id="7719"/>
    <lineage>
        <taxon>Eukaryota</taxon>
        <taxon>Metazoa</taxon>
        <taxon>Chordata</taxon>
        <taxon>Tunicata</taxon>
        <taxon>Ascidiacea</taxon>
        <taxon>Phlebobranchia</taxon>
        <taxon>Cionidae</taxon>
        <taxon>Ciona</taxon>
    </lineage>
</organism>
<dbReference type="RefSeq" id="XP_002127185.1">
    <property type="nucleotide sequence ID" value="XM_002127149.4"/>
</dbReference>
<dbReference type="GeneTree" id="ENSGT00390000017767"/>
<accession>A0A1W2WDG1</accession>
<dbReference type="GO" id="GO:0000287">
    <property type="term" value="F:magnesium ion binding"/>
    <property type="evidence" value="ECO:0007669"/>
    <property type="project" value="InterPro"/>
</dbReference>
<dbReference type="GO" id="GO:0046085">
    <property type="term" value="P:adenosine metabolic process"/>
    <property type="evidence" value="ECO:0000318"/>
    <property type="project" value="GO_Central"/>
</dbReference>
<dbReference type="HOGENOM" id="CLU_060123_0_0_1"/>
<dbReference type="PANTHER" id="PTHR31367">
    <property type="entry name" value="CYTOSOLIC 5'-NUCLEOTIDASE 1 FAMILY MEMBER"/>
    <property type="match status" value="1"/>
</dbReference>
<dbReference type="GO" id="GO:0005829">
    <property type="term" value="C:cytosol"/>
    <property type="evidence" value="ECO:0000318"/>
    <property type="project" value="GO_Central"/>
</dbReference>
<proteinExistence type="predicted"/>
<dbReference type="GO" id="GO:0000166">
    <property type="term" value="F:nucleotide binding"/>
    <property type="evidence" value="ECO:0007669"/>
    <property type="project" value="InterPro"/>
</dbReference>
<reference evidence="1" key="4">
    <citation type="submission" date="2025-09" db="UniProtKB">
        <authorList>
            <consortium name="Ensembl"/>
        </authorList>
    </citation>
    <scope>IDENTIFICATION</scope>
</reference>
<protein>
    <submittedName>
        <fullName evidence="1">Cytosolic 5'-nucleotidase 1A</fullName>
    </submittedName>
</protein>
<evidence type="ECO:0000313" key="1">
    <source>
        <dbReference type="Ensembl" id="ENSCINP00000011780.3"/>
    </source>
</evidence>
<dbReference type="GO" id="GO:0009117">
    <property type="term" value="P:nucleotide metabolic process"/>
    <property type="evidence" value="ECO:0007669"/>
    <property type="project" value="InterPro"/>
</dbReference>
<dbReference type="InterPro" id="IPR010394">
    <property type="entry name" value="5-nucleotidase"/>
</dbReference>